<dbReference type="PANTHER" id="PTHR45527">
    <property type="entry name" value="NONRIBOSOMAL PEPTIDE SYNTHETASE"/>
    <property type="match status" value="1"/>
</dbReference>
<comment type="cofactor">
    <cofactor evidence="1">
        <name>pantetheine 4'-phosphate</name>
        <dbReference type="ChEBI" id="CHEBI:47942"/>
    </cofactor>
</comment>
<feature type="domain" description="Carrier" evidence="5">
    <location>
        <begin position="1035"/>
        <end position="1110"/>
    </location>
</feature>
<dbReference type="GO" id="GO:0003824">
    <property type="term" value="F:catalytic activity"/>
    <property type="evidence" value="ECO:0007669"/>
    <property type="project" value="InterPro"/>
</dbReference>
<dbReference type="Gene3D" id="3.30.559.30">
    <property type="entry name" value="Nonribosomal peptide synthetase, condensation domain"/>
    <property type="match status" value="1"/>
</dbReference>
<dbReference type="FunFam" id="3.30.300.30:FF:000010">
    <property type="entry name" value="Enterobactin synthetase component F"/>
    <property type="match status" value="1"/>
</dbReference>
<dbReference type="FunFam" id="1.10.1200.10:FF:000016">
    <property type="entry name" value="Non-ribosomal peptide synthase"/>
    <property type="match status" value="1"/>
</dbReference>
<dbReference type="PANTHER" id="PTHR45527:SF1">
    <property type="entry name" value="FATTY ACID SYNTHASE"/>
    <property type="match status" value="1"/>
</dbReference>
<dbReference type="InterPro" id="IPR023213">
    <property type="entry name" value="CAT-like_dom_sf"/>
</dbReference>
<evidence type="ECO:0000256" key="4">
    <source>
        <dbReference type="ARBA" id="ARBA00022553"/>
    </source>
</evidence>
<evidence type="ECO:0000256" key="2">
    <source>
        <dbReference type="ARBA" id="ARBA00006432"/>
    </source>
</evidence>
<dbReference type="Gene3D" id="3.30.300.30">
    <property type="match status" value="1"/>
</dbReference>
<dbReference type="NCBIfam" id="TIGR01733">
    <property type="entry name" value="AA-adenyl-dom"/>
    <property type="match status" value="1"/>
</dbReference>
<reference evidence="7" key="1">
    <citation type="submission" date="2011-12" db="EMBL/GenBank/DDBJ databases">
        <title>Complete genome sequence of Streptomyces cattleya strain DSM 46488.</title>
        <authorList>
            <person name="Ou H.-Y."/>
            <person name="Li P."/>
            <person name="Zhao C."/>
            <person name="O'Hagan D."/>
            <person name="Deng Z."/>
        </authorList>
    </citation>
    <scope>NUCLEOTIDE SEQUENCE [LARGE SCALE GENOMIC DNA]</scope>
    <source>
        <strain evidence="7">ATCC 35852 / DSM 46488 / JCM 4925 / NBRC 14057 / NRRL 8057</strain>
        <plasmid evidence="7">Plasmid pSCATT</plasmid>
    </source>
</reference>
<protein>
    <submittedName>
        <fullName evidence="6">Amino acid adenylation domain-containing protein</fullName>
    </submittedName>
</protein>
<dbReference type="SMART" id="SM00823">
    <property type="entry name" value="PKS_PP"/>
    <property type="match status" value="1"/>
</dbReference>
<dbReference type="GO" id="GO:0017000">
    <property type="term" value="P:antibiotic biosynthetic process"/>
    <property type="evidence" value="ECO:0007669"/>
    <property type="project" value="UniProtKB-ARBA"/>
</dbReference>
<dbReference type="SUPFAM" id="SSF56801">
    <property type="entry name" value="Acetyl-CoA synthetase-like"/>
    <property type="match status" value="1"/>
</dbReference>
<name>F8JMQ9_STREN</name>
<dbReference type="HOGENOM" id="CLU_000022_2_4_11"/>
<dbReference type="Gene3D" id="3.40.50.1820">
    <property type="entry name" value="alpha/beta hydrolase"/>
    <property type="match status" value="1"/>
</dbReference>
<evidence type="ECO:0000313" key="6">
    <source>
        <dbReference type="EMBL" id="AEW99306.1"/>
    </source>
</evidence>
<dbReference type="Gene3D" id="3.40.50.980">
    <property type="match status" value="2"/>
</dbReference>
<dbReference type="InterPro" id="IPR000873">
    <property type="entry name" value="AMP-dep_synth/lig_dom"/>
</dbReference>
<dbReference type="FunFam" id="2.30.38.10:FF:000001">
    <property type="entry name" value="Non-ribosomal peptide synthetase PvdI"/>
    <property type="match status" value="1"/>
</dbReference>
<dbReference type="SUPFAM" id="SSF52777">
    <property type="entry name" value="CoA-dependent acyltransferases"/>
    <property type="match status" value="2"/>
</dbReference>
<dbReference type="FunFam" id="3.30.559.10:FF:000012">
    <property type="entry name" value="Non-ribosomal peptide synthetase"/>
    <property type="match status" value="1"/>
</dbReference>
<dbReference type="PATRIC" id="fig|1003195.11.peg.608"/>
<dbReference type="RefSeq" id="WP_014151084.1">
    <property type="nucleotide sequence ID" value="NC_016113.1"/>
</dbReference>
<dbReference type="GO" id="GO:0031177">
    <property type="term" value="F:phosphopantetheine binding"/>
    <property type="evidence" value="ECO:0007669"/>
    <property type="project" value="InterPro"/>
</dbReference>
<dbReference type="CDD" id="cd05930">
    <property type="entry name" value="A_NRPS"/>
    <property type="match status" value="1"/>
</dbReference>
<keyword evidence="3" id="KW-0596">Phosphopantetheine</keyword>
<dbReference type="PROSITE" id="PS50075">
    <property type="entry name" value="CARRIER"/>
    <property type="match status" value="1"/>
</dbReference>
<dbReference type="Pfam" id="PF13193">
    <property type="entry name" value="AMP-binding_C"/>
    <property type="match status" value="1"/>
</dbReference>
<dbReference type="SUPFAM" id="SSF47336">
    <property type="entry name" value="ACP-like"/>
    <property type="match status" value="1"/>
</dbReference>
<dbReference type="InterPro" id="IPR025110">
    <property type="entry name" value="AMP-bd_C"/>
</dbReference>
<keyword evidence="4" id="KW-0597">Phosphoprotein</keyword>
<dbReference type="GO" id="GO:0044550">
    <property type="term" value="P:secondary metabolite biosynthetic process"/>
    <property type="evidence" value="ECO:0007669"/>
    <property type="project" value="UniProtKB-ARBA"/>
</dbReference>
<dbReference type="GO" id="GO:0005737">
    <property type="term" value="C:cytoplasm"/>
    <property type="evidence" value="ECO:0007669"/>
    <property type="project" value="TreeGrafter"/>
</dbReference>
<dbReference type="FunFam" id="3.40.50.980:FF:000001">
    <property type="entry name" value="Non-ribosomal peptide synthetase"/>
    <property type="match status" value="1"/>
</dbReference>
<dbReference type="Pfam" id="PF00550">
    <property type="entry name" value="PP-binding"/>
    <property type="match status" value="1"/>
</dbReference>
<dbReference type="Proteomes" id="UP000007842">
    <property type="component" value="Plasmid pSCATT"/>
</dbReference>
<dbReference type="Gene3D" id="2.30.38.10">
    <property type="entry name" value="Luciferase, Domain 3"/>
    <property type="match status" value="1"/>
</dbReference>
<dbReference type="OrthoDB" id="2472181at2"/>
<geneLocation type="plasmid" evidence="6 7">
    <name>pSCATT</name>
</geneLocation>
<proteinExistence type="inferred from homology"/>
<dbReference type="AlphaFoldDB" id="F8JMQ9"/>
<accession>G8XEF2</accession>
<dbReference type="Gene3D" id="3.30.559.10">
    <property type="entry name" value="Chloramphenicol acetyltransferase-like domain"/>
    <property type="match status" value="1"/>
</dbReference>
<dbReference type="GO" id="GO:0008610">
    <property type="term" value="P:lipid biosynthetic process"/>
    <property type="evidence" value="ECO:0007669"/>
    <property type="project" value="UniProtKB-ARBA"/>
</dbReference>
<evidence type="ECO:0000313" key="7">
    <source>
        <dbReference type="Proteomes" id="UP000007842"/>
    </source>
</evidence>
<accession>F8JMQ9</accession>
<gene>
    <name evidence="6" type="ordered locus">SCATT_p11130</name>
</gene>
<dbReference type="FunFam" id="3.40.50.12780:FF:000012">
    <property type="entry name" value="Non-ribosomal peptide synthetase"/>
    <property type="match status" value="1"/>
</dbReference>
<dbReference type="InterPro" id="IPR020806">
    <property type="entry name" value="PKS_PP-bd"/>
</dbReference>
<dbReference type="Pfam" id="PF00668">
    <property type="entry name" value="Condensation"/>
    <property type="match status" value="1"/>
</dbReference>
<comment type="similarity">
    <text evidence="2">Belongs to the ATP-dependent AMP-binding enzyme family.</text>
</comment>
<dbReference type="InterPro" id="IPR029058">
    <property type="entry name" value="AB_hydrolase_fold"/>
</dbReference>
<dbReference type="InterPro" id="IPR036736">
    <property type="entry name" value="ACP-like_sf"/>
</dbReference>
<dbReference type="InterPro" id="IPR006162">
    <property type="entry name" value="Ppantetheine_attach_site"/>
</dbReference>
<dbReference type="GO" id="GO:0072330">
    <property type="term" value="P:monocarboxylic acid biosynthetic process"/>
    <property type="evidence" value="ECO:0007669"/>
    <property type="project" value="UniProtKB-ARBA"/>
</dbReference>
<evidence type="ECO:0000256" key="1">
    <source>
        <dbReference type="ARBA" id="ARBA00001957"/>
    </source>
</evidence>
<evidence type="ECO:0000259" key="5">
    <source>
        <dbReference type="PROSITE" id="PS50075"/>
    </source>
</evidence>
<dbReference type="InterPro" id="IPR009081">
    <property type="entry name" value="PP-bd_ACP"/>
</dbReference>
<dbReference type="InterPro" id="IPR001242">
    <property type="entry name" value="Condensation_dom"/>
</dbReference>
<dbReference type="InterPro" id="IPR045851">
    <property type="entry name" value="AMP-bd_C_sf"/>
</dbReference>
<dbReference type="Pfam" id="PF00501">
    <property type="entry name" value="AMP-binding"/>
    <property type="match status" value="1"/>
</dbReference>
<organism evidence="6 7">
    <name type="scientific">Streptantibioticus cattleyicolor (strain ATCC 35852 / DSM 46488 / JCM 4925 / NBRC 14057 / NRRL 8057)</name>
    <name type="common">Streptomyces cattleya</name>
    <dbReference type="NCBI Taxonomy" id="1003195"/>
    <lineage>
        <taxon>Bacteria</taxon>
        <taxon>Bacillati</taxon>
        <taxon>Actinomycetota</taxon>
        <taxon>Actinomycetes</taxon>
        <taxon>Kitasatosporales</taxon>
        <taxon>Streptomycetaceae</taxon>
        <taxon>Streptantibioticus</taxon>
    </lineage>
</organism>
<dbReference type="PROSITE" id="PS00012">
    <property type="entry name" value="PHOSPHOPANTETHEINE"/>
    <property type="match status" value="1"/>
</dbReference>
<dbReference type="InterPro" id="IPR010071">
    <property type="entry name" value="AA_adenyl_dom"/>
</dbReference>
<dbReference type="EMBL" id="CP003229">
    <property type="protein sequence ID" value="AEW99306.1"/>
    <property type="molecule type" value="Genomic_DNA"/>
</dbReference>
<keyword evidence="7" id="KW-1185">Reference proteome</keyword>
<dbReference type="PROSITE" id="PS00455">
    <property type="entry name" value="AMP_BINDING"/>
    <property type="match status" value="1"/>
</dbReference>
<keyword evidence="6" id="KW-0614">Plasmid</keyword>
<dbReference type="KEGG" id="sct:SCAT_p0629"/>
<dbReference type="CDD" id="cd19531">
    <property type="entry name" value="LCL_NRPS-like"/>
    <property type="match status" value="1"/>
</dbReference>
<sequence length="1142" mass="123441">MPEELSPTDVFDARGDYEALTPEEQALLLLELSRRKGTAAGSIPRLPGDGAPPPPSFAQERLWFLDQADPGSAAYVMPAGVRLRGRLDVAALAGALGRVVRRHETLRTTFTAVDGRPVPRIRPAAPVPLPVEDLRALPEAERERTVRERYRRETDTPFDLENGPLLRATVLRTADEEHVLLLSVHHIACDGWSLGVLLTELAAGYGVPEDAADPLPPLPVQYADFAAWQRDQLGGDRLDAHLAFWKRQLEAPPVLDLPGDRPRPPRRTSAGDSLPLRLAPKTVARLEELGAGERATPYMVLLAAVTVLLWRWSGQDDLVVGAPVAGRPRVETEPLIGFFVNTLPLRLDVSGTPTFRELLGRVRQTCLAAYEHQDVPFERLVQDVGAERAGGQVPLVQAMVALRNTPMPELRLPGLELELLELRSTATKFDVCFDLVPDGAGGIDGRAEFSTDLFDADSVRRAVDGLQRLLAAALDDPDQPVSRLPLLDDTEHERIVREFSGGGSAAAAGTAGTVHGLFEARVDAAPDAPAVVCGDRVLSYRELDEEANRLAHHLRARGVGREQIVGICLPRSERMVVTVLALLKAGAAYVPLDPMYPRRRVAYMAADAGVRLVLSESSVARDGRFDPPPDAPPGYRPPEVVEVDTEAARIAGCPAGRPGTGVAPGHLAYVIYTSGSTGRPKGSMNEHGGIANSVTAMNEVYRLRPGDRMLAISSLNYDMSVYEVFGTLAAGAAVVVPSDIETTDPEQLRDLLRRQRVTAWSSAPALLDMLVNHAYEHDGLDGVALRVVGVGGDRMPPLLPDRLTRLVPGVELYNLAGMTEVSYCTLYHRVDPAEPGAVPWGRPLANHRVYVLDRHGRPAPVGMPGELYIGGAGPGRGYHARPALTAERFVPDPFSPVPGGRMYATGDVAAFRPDGVLRFLGRLDHQVKIRGFRIEPGEVEAALGTHPDVVEPVVTAYQDERGTRRLVAHLTVREGTRPDPADLRHHLLQRLPDHMVPSAFVVMDRLPLLPSGKLNRAALPAPTGGRPELAGRYEPPAGALEEVLAGIWAEVLGLERVGVLDDFFDLGGHSLLATQVVSRIRDTFRLDLSIAAFLSVSTVRELAVVARQSAAGAGTDADAVAELVRQVDALSEEEVARRLGAD</sequence>
<dbReference type="InterPro" id="IPR020845">
    <property type="entry name" value="AMP-binding_CS"/>
</dbReference>
<dbReference type="GO" id="GO:0043041">
    <property type="term" value="P:amino acid activation for nonribosomal peptide biosynthetic process"/>
    <property type="evidence" value="ECO:0007669"/>
    <property type="project" value="TreeGrafter"/>
</dbReference>
<dbReference type="KEGG" id="scy:SCATT_p11130"/>
<evidence type="ECO:0000256" key="3">
    <source>
        <dbReference type="ARBA" id="ARBA00022450"/>
    </source>
</evidence>